<dbReference type="NCBIfam" id="TIGR00762">
    <property type="entry name" value="DegV"/>
    <property type="match status" value="1"/>
</dbReference>
<accession>A0A917EPX3</accession>
<name>A0A917EPX3_9BACI</name>
<reference evidence="2" key="2">
    <citation type="submission" date="2020-09" db="EMBL/GenBank/DDBJ databases">
        <authorList>
            <person name="Sun Q."/>
            <person name="Zhou Y."/>
        </authorList>
    </citation>
    <scope>NUCLEOTIDE SEQUENCE</scope>
    <source>
        <strain evidence="2">CGMCC 1.12698</strain>
    </source>
</reference>
<dbReference type="InterPro" id="IPR003797">
    <property type="entry name" value="DegV"/>
</dbReference>
<sequence length="282" mass="31598">MKKIAWVTDSTVYMSETLMNNPDVYVVPLTIIFEDEQYEDGITITTEELYKKMNDSSISPTTSQPSIGTFVALYEELKEKYDHIMMIHVSDALSGTLSSSKQAADIVGLAYTAIDSKSLSYGITYLIEDGIRMQQAGKSIEEMASYMERVISSLENYILVGSLKQLHKSGRMNGAQFFLGTMLSIKPIIQINEGVIQVVEKVRTEKRAFLEIVKRSSASIKVNHVQKVAILHGNREEDAHYWKAKLLEENPSIQIDIAPISTTISVHAGEGTLAFLWYNTLE</sequence>
<comment type="caution">
    <text evidence="2">The sequence shown here is derived from an EMBL/GenBank/DDBJ whole genome shotgun (WGS) entry which is preliminary data.</text>
</comment>
<dbReference type="RefSeq" id="WP_188388550.1">
    <property type="nucleotide sequence ID" value="NZ_BMFK01000001.1"/>
</dbReference>
<organism evidence="2 3">
    <name type="scientific">Priestia taiwanensis</name>
    <dbReference type="NCBI Taxonomy" id="1347902"/>
    <lineage>
        <taxon>Bacteria</taxon>
        <taxon>Bacillati</taxon>
        <taxon>Bacillota</taxon>
        <taxon>Bacilli</taxon>
        <taxon>Bacillales</taxon>
        <taxon>Bacillaceae</taxon>
        <taxon>Priestia</taxon>
    </lineage>
</organism>
<protein>
    <recommendedName>
        <fullName evidence="4">DegV domain-containing protein</fullName>
    </recommendedName>
</protein>
<reference evidence="2" key="1">
    <citation type="journal article" date="2014" name="Int. J. Syst. Evol. Microbiol.">
        <title>Complete genome sequence of Corynebacterium casei LMG S-19264T (=DSM 44701T), isolated from a smear-ripened cheese.</title>
        <authorList>
            <consortium name="US DOE Joint Genome Institute (JGI-PGF)"/>
            <person name="Walter F."/>
            <person name="Albersmeier A."/>
            <person name="Kalinowski J."/>
            <person name="Ruckert C."/>
        </authorList>
    </citation>
    <scope>NUCLEOTIDE SEQUENCE</scope>
    <source>
        <strain evidence="2">CGMCC 1.12698</strain>
    </source>
</reference>
<dbReference type="InterPro" id="IPR050270">
    <property type="entry name" value="DegV_domain_contain"/>
</dbReference>
<dbReference type="AlphaFoldDB" id="A0A917EPX3"/>
<dbReference type="SUPFAM" id="SSF82549">
    <property type="entry name" value="DAK1/DegV-like"/>
    <property type="match status" value="1"/>
</dbReference>
<evidence type="ECO:0008006" key="4">
    <source>
        <dbReference type="Google" id="ProtNLM"/>
    </source>
</evidence>
<evidence type="ECO:0000256" key="1">
    <source>
        <dbReference type="ARBA" id="ARBA00023121"/>
    </source>
</evidence>
<dbReference type="EMBL" id="BMFK01000001">
    <property type="protein sequence ID" value="GGE73161.1"/>
    <property type="molecule type" value="Genomic_DNA"/>
</dbReference>
<dbReference type="PANTHER" id="PTHR33434">
    <property type="entry name" value="DEGV DOMAIN-CONTAINING PROTEIN DR_1986-RELATED"/>
    <property type="match status" value="1"/>
</dbReference>
<dbReference type="InterPro" id="IPR043168">
    <property type="entry name" value="DegV_C"/>
</dbReference>
<dbReference type="PROSITE" id="PS51482">
    <property type="entry name" value="DEGV"/>
    <property type="match status" value="1"/>
</dbReference>
<dbReference type="Gene3D" id="3.40.50.10170">
    <property type="match status" value="1"/>
</dbReference>
<dbReference type="Proteomes" id="UP000605259">
    <property type="component" value="Unassembled WGS sequence"/>
</dbReference>
<keyword evidence="3" id="KW-1185">Reference proteome</keyword>
<proteinExistence type="predicted"/>
<evidence type="ECO:0000313" key="3">
    <source>
        <dbReference type="Proteomes" id="UP000605259"/>
    </source>
</evidence>
<dbReference type="PANTHER" id="PTHR33434:SF2">
    <property type="entry name" value="FATTY ACID-BINDING PROTEIN TM_1468"/>
    <property type="match status" value="1"/>
</dbReference>
<keyword evidence="1" id="KW-0446">Lipid-binding</keyword>
<dbReference type="GO" id="GO:0008289">
    <property type="term" value="F:lipid binding"/>
    <property type="evidence" value="ECO:0007669"/>
    <property type="project" value="UniProtKB-KW"/>
</dbReference>
<dbReference type="Pfam" id="PF02645">
    <property type="entry name" value="DegV"/>
    <property type="match status" value="1"/>
</dbReference>
<gene>
    <name evidence="2" type="ORF">GCM10007140_23790</name>
</gene>
<evidence type="ECO:0000313" key="2">
    <source>
        <dbReference type="EMBL" id="GGE73161.1"/>
    </source>
</evidence>
<dbReference type="Gene3D" id="3.30.1180.10">
    <property type="match status" value="1"/>
</dbReference>